<evidence type="ECO:0000313" key="6">
    <source>
        <dbReference type="EMBL" id="SKC62737.1"/>
    </source>
</evidence>
<gene>
    <name evidence="6" type="ORF">SAMN06296058_1688</name>
</gene>
<reference evidence="6 7" key="1">
    <citation type="submission" date="2017-02" db="EMBL/GenBank/DDBJ databases">
        <authorList>
            <person name="Peterson S.W."/>
        </authorList>
    </citation>
    <scope>NUCLEOTIDE SEQUENCE [LARGE SCALE GENOMIC DNA]</scope>
    <source>
        <strain evidence="6 7">P15</strain>
    </source>
</reference>
<dbReference type="Pfam" id="PF03575">
    <property type="entry name" value="Peptidase_S51"/>
    <property type="match status" value="1"/>
</dbReference>
<dbReference type="SUPFAM" id="SSF52317">
    <property type="entry name" value="Class I glutamine amidotransferase-like"/>
    <property type="match status" value="1"/>
</dbReference>
<dbReference type="InterPro" id="IPR005320">
    <property type="entry name" value="Peptidase_S51"/>
</dbReference>
<name>A0A1T5KGC3_9GAMM</name>
<dbReference type="Gene3D" id="3.40.50.880">
    <property type="match status" value="1"/>
</dbReference>
<dbReference type="PANTHER" id="PTHR36175">
    <property type="entry name" value="CYANOPHYCINASE"/>
    <property type="match status" value="1"/>
</dbReference>
<dbReference type="CDD" id="cd03145">
    <property type="entry name" value="GAT1_cyanophycinase"/>
    <property type="match status" value="1"/>
</dbReference>
<dbReference type="AlphaFoldDB" id="A0A1T5KGC3"/>
<dbReference type="RefSeq" id="WP_079723959.1">
    <property type="nucleotide sequence ID" value="NZ_BMCL01000002.1"/>
</dbReference>
<comment type="similarity">
    <text evidence="1">Belongs to the peptidase S51 family.</text>
</comment>
<protein>
    <submittedName>
        <fullName evidence="6">Cyanophycinase</fullName>
    </submittedName>
</protein>
<evidence type="ECO:0000256" key="5">
    <source>
        <dbReference type="SAM" id="SignalP"/>
    </source>
</evidence>
<dbReference type="Proteomes" id="UP000190341">
    <property type="component" value="Unassembled WGS sequence"/>
</dbReference>
<keyword evidence="5" id="KW-0732">Signal</keyword>
<evidence type="ECO:0000256" key="1">
    <source>
        <dbReference type="ARBA" id="ARBA00006534"/>
    </source>
</evidence>
<keyword evidence="2" id="KW-0645">Protease</keyword>
<keyword evidence="4" id="KW-0720">Serine protease</keyword>
<evidence type="ECO:0000256" key="2">
    <source>
        <dbReference type="ARBA" id="ARBA00022670"/>
    </source>
</evidence>
<dbReference type="GO" id="GO:0008236">
    <property type="term" value="F:serine-type peptidase activity"/>
    <property type="evidence" value="ECO:0007669"/>
    <property type="project" value="UniProtKB-KW"/>
</dbReference>
<feature type="signal peptide" evidence="5">
    <location>
        <begin position="1"/>
        <end position="25"/>
    </location>
</feature>
<keyword evidence="7" id="KW-1185">Reference proteome</keyword>
<dbReference type="GO" id="GO:0006508">
    <property type="term" value="P:proteolysis"/>
    <property type="evidence" value="ECO:0007669"/>
    <property type="project" value="UniProtKB-KW"/>
</dbReference>
<dbReference type="EMBL" id="FUZV01000001">
    <property type="protein sequence ID" value="SKC62737.1"/>
    <property type="molecule type" value="Genomic_DNA"/>
</dbReference>
<proteinExistence type="inferred from homology"/>
<organism evidence="6 7">
    <name type="scientific">Pseudoxanthomonas indica</name>
    <dbReference type="NCBI Taxonomy" id="428993"/>
    <lineage>
        <taxon>Bacteria</taxon>
        <taxon>Pseudomonadati</taxon>
        <taxon>Pseudomonadota</taxon>
        <taxon>Gammaproteobacteria</taxon>
        <taxon>Lysobacterales</taxon>
        <taxon>Lysobacteraceae</taxon>
        <taxon>Pseudoxanthomonas</taxon>
    </lineage>
</organism>
<accession>A0A1T5KGC3</accession>
<evidence type="ECO:0000256" key="4">
    <source>
        <dbReference type="ARBA" id="ARBA00022825"/>
    </source>
</evidence>
<dbReference type="PANTHER" id="PTHR36175:SF1">
    <property type="entry name" value="CYANOPHYCINASE"/>
    <property type="match status" value="1"/>
</dbReference>
<dbReference type="STRING" id="428993.SAMN06296058_1688"/>
<evidence type="ECO:0000256" key="3">
    <source>
        <dbReference type="ARBA" id="ARBA00022801"/>
    </source>
</evidence>
<feature type="chain" id="PRO_5013205242" evidence="5">
    <location>
        <begin position="26"/>
        <end position="340"/>
    </location>
</feature>
<evidence type="ECO:0000313" key="7">
    <source>
        <dbReference type="Proteomes" id="UP000190341"/>
    </source>
</evidence>
<dbReference type="InterPro" id="IPR029062">
    <property type="entry name" value="Class_I_gatase-like"/>
</dbReference>
<dbReference type="OrthoDB" id="9799980at2"/>
<keyword evidence="3" id="KW-0378">Hydrolase</keyword>
<sequence length="340" mass="36550">MIRNRLVTLLAVMSLMLAASGGALAQTGDGSQRNGYRYFEIGDVAAKRPQPTSAGLLMVGGGDWPYDAFRWFIAKAGHGRIVVLRASGTVESQDEFFKEIGGVTAVQTIVFEDRRAASDPQVLAIVRQADGIFLAGGDQSNYVRMWKGTALNELLDAHVRAGKPLGGTSAGLAIQGAYSYGAMDGGSIDSPTALADPLGKGVTLVDNFLHLPHLQHVITDSHFNARERQGRLIAFMARVSQEHAAAKPLYGLGIDEYTALCVDADGKGQVYSGNGGHVWLFRTPRELTPLLAKKPLSARDIDVTGLDSGSTLHLQDMRVERAGFERRYQVKAGVLSESPR</sequence>